<evidence type="ECO:0000256" key="3">
    <source>
        <dbReference type="ARBA" id="ARBA00022840"/>
    </source>
</evidence>
<dbReference type="InterPro" id="IPR051782">
    <property type="entry name" value="ABC_Transporter_VariousFunc"/>
</dbReference>
<dbReference type="Proteomes" id="UP001597540">
    <property type="component" value="Unassembled WGS sequence"/>
</dbReference>
<organism evidence="5 6">
    <name type="scientific">Paenibacillus shunpengii</name>
    <dbReference type="NCBI Taxonomy" id="2054424"/>
    <lineage>
        <taxon>Bacteria</taxon>
        <taxon>Bacillati</taxon>
        <taxon>Bacillota</taxon>
        <taxon>Bacilli</taxon>
        <taxon>Bacillales</taxon>
        <taxon>Paenibacillaceae</taxon>
        <taxon>Paenibacillus</taxon>
    </lineage>
</organism>
<evidence type="ECO:0000256" key="2">
    <source>
        <dbReference type="ARBA" id="ARBA00022741"/>
    </source>
</evidence>
<dbReference type="InterPro" id="IPR003593">
    <property type="entry name" value="AAA+_ATPase"/>
</dbReference>
<protein>
    <submittedName>
        <fullName evidence="5">ATP-binding cassette domain-containing protein</fullName>
    </submittedName>
</protein>
<comment type="caution">
    <text evidence="5">The sequence shown here is derived from an EMBL/GenBank/DDBJ whole genome shotgun (WGS) entry which is preliminary data.</text>
</comment>
<accession>A0ABW5STF1</accession>
<keyword evidence="3 5" id="KW-0067">ATP-binding</keyword>
<evidence type="ECO:0000313" key="6">
    <source>
        <dbReference type="Proteomes" id="UP001597540"/>
    </source>
</evidence>
<dbReference type="Gene3D" id="3.40.50.300">
    <property type="entry name" value="P-loop containing nucleotide triphosphate hydrolases"/>
    <property type="match status" value="1"/>
</dbReference>
<evidence type="ECO:0000259" key="4">
    <source>
        <dbReference type="PROSITE" id="PS50893"/>
    </source>
</evidence>
<reference evidence="6" key="1">
    <citation type="journal article" date="2019" name="Int. J. Syst. Evol. Microbiol.">
        <title>The Global Catalogue of Microorganisms (GCM) 10K type strain sequencing project: providing services to taxonomists for standard genome sequencing and annotation.</title>
        <authorList>
            <consortium name="The Broad Institute Genomics Platform"/>
            <consortium name="The Broad Institute Genome Sequencing Center for Infectious Disease"/>
            <person name="Wu L."/>
            <person name="Ma J."/>
        </authorList>
    </citation>
    <scope>NUCLEOTIDE SEQUENCE [LARGE SCALE GENOMIC DNA]</scope>
    <source>
        <strain evidence="6">KCTC 33849</strain>
    </source>
</reference>
<gene>
    <name evidence="5" type="ORF">ACFSVM_19820</name>
</gene>
<dbReference type="Pfam" id="PF00005">
    <property type="entry name" value="ABC_tran"/>
    <property type="match status" value="1"/>
</dbReference>
<sequence length="288" mass="32706">MITLSQIQQQMGSFVLDIESLTLHNGLTMLVGENGAGKTTLLELLATVSEVQKKGEIHYEGKSAEGYNLLLVRSRMGYVPSSMELYGSMTVYHQLRYFGELKGIYDDAVIRKLLLEFDLENYAPVKIRKLSSGIVRRIHIAQAMLTNPRFLMLDEPMNGLDAGFRRRTIAYLSHLAQHRTVVAASHELQEWDRSADYVLWLDCGRVAFYGSAREWIQSVPGEVYEGEVSDKELAHIPEASIIARRTNSDGHVVRLFKSGQLNTSFYKVTPSIEDAYYIRKRLQSPRND</sequence>
<proteinExistence type="predicted"/>
<dbReference type="RefSeq" id="WP_379264065.1">
    <property type="nucleotide sequence ID" value="NZ_JBHUMJ010000007.1"/>
</dbReference>
<keyword evidence="2" id="KW-0547">Nucleotide-binding</keyword>
<dbReference type="PROSITE" id="PS50893">
    <property type="entry name" value="ABC_TRANSPORTER_2"/>
    <property type="match status" value="1"/>
</dbReference>
<dbReference type="GO" id="GO:0005524">
    <property type="term" value="F:ATP binding"/>
    <property type="evidence" value="ECO:0007669"/>
    <property type="project" value="UniProtKB-KW"/>
</dbReference>
<feature type="domain" description="ABC transporter" evidence="4">
    <location>
        <begin position="1"/>
        <end position="228"/>
    </location>
</feature>
<evidence type="ECO:0000256" key="1">
    <source>
        <dbReference type="ARBA" id="ARBA00022448"/>
    </source>
</evidence>
<evidence type="ECO:0000313" key="5">
    <source>
        <dbReference type="EMBL" id="MFD2702705.1"/>
    </source>
</evidence>
<dbReference type="EMBL" id="JBHUMJ010000007">
    <property type="protein sequence ID" value="MFD2702705.1"/>
    <property type="molecule type" value="Genomic_DNA"/>
</dbReference>
<keyword evidence="1" id="KW-0813">Transport</keyword>
<keyword evidence="6" id="KW-1185">Reference proteome</keyword>
<dbReference type="InterPro" id="IPR003439">
    <property type="entry name" value="ABC_transporter-like_ATP-bd"/>
</dbReference>
<dbReference type="SUPFAM" id="SSF52540">
    <property type="entry name" value="P-loop containing nucleoside triphosphate hydrolases"/>
    <property type="match status" value="1"/>
</dbReference>
<dbReference type="InterPro" id="IPR027417">
    <property type="entry name" value="P-loop_NTPase"/>
</dbReference>
<dbReference type="PANTHER" id="PTHR42939">
    <property type="entry name" value="ABC TRANSPORTER ATP-BINDING PROTEIN ALBC-RELATED"/>
    <property type="match status" value="1"/>
</dbReference>
<dbReference type="SMART" id="SM00382">
    <property type="entry name" value="AAA"/>
    <property type="match status" value="1"/>
</dbReference>
<dbReference type="PANTHER" id="PTHR42939:SF1">
    <property type="entry name" value="ABC TRANSPORTER ATP-BINDING PROTEIN ALBC-RELATED"/>
    <property type="match status" value="1"/>
</dbReference>
<name>A0ABW5STF1_9BACL</name>